<comment type="similarity">
    <text evidence="1">Belongs to the CNOT9 family.</text>
</comment>
<dbReference type="VEuPathDB" id="AmoebaDB:FDP41_001095"/>
<dbReference type="Gene3D" id="1.25.10.10">
    <property type="entry name" value="Leucine-rich Repeat Variant"/>
    <property type="match status" value="1"/>
</dbReference>
<dbReference type="InterPro" id="IPR016024">
    <property type="entry name" value="ARM-type_fold"/>
</dbReference>
<reference evidence="2 3" key="1">
    <citation type="journal article" date="2019" name="Sci. Rep.">
        <title>Nanopore sequencing improves the draft genome of the human pathogenic amoeba Naegleria fowleri.</title>
        <authorList>
            <person name="Liechti N."/>
            <person name="Schurch N."/>
            <person name="Bruggmann R."/>
            <person name="Wittwer M."/>
        </authorList>
    </citation>
    <scope>NUCLEOTIDE SEQUENCE [LARGE SCALE GENOMIC DNA]</scope>
    <source>
        <strain evidence="2 3">ATCC 30894</strain>
    </source>
</reference>
<dbReference type="PANTHER" id="PTHR12262">
    <property type="entry name" value="CCR4-NOT TRANSCRIPTION COMPLEX SUBUNIT 9"/>
    <property type="match status" value="1"/>
</dbReference>
<name>A0A6A5BZF8_NAEFO</name>
<dbReference type="Pfam" id="PF04078">
    <property type="entry name" value="Rcd1"/>
    <property type="match status" value="1"/>
</dbReference>
<sequence length="292" mass="33255">MLDLHHQGFPQQNQPNANAEAELMQYIVDLLNHGTRENALIELSKRRDSFPHLAPVLWFSTGVMSVLLQEIVSVYDLLDPPTLTSSASNRVCNALALLQCVASHPETRPYFLNAHIPLFMYPFLNTVSKSKSFEYLRLTSLGVIGALVKSDEDDVINFLLPTEIIPLCLRIMESGTELSQTVATFIIQKILHFEKGLNYICAIPERFYAVCTVFGNMVNDSPSFRLLKHIIRCYYRLSDHTNAREALTQCLPKSLRDKTFQQFYDNDVVLKNTILGILQRIGDMEGYQRILN</sequence>
<dbReference type="AlphaFoldDB" id="A0A6A5BZF8"/>
<dbReference type="GeneID" id="68108313"/>
<dbReference type="EMBL" id="VFQX01000022">
    <property type="protein sequence ID" value="KAF0979942.1"/>
    <property type="molecule type" value="Genomic_DNA"/>
</dbReference>
<evidence type="ECO:0008006" key="4">
    <source>
        <dbReference type="Google" id="ProtNLM"/>
    </source>
</evidence>
<accession>A0A6A5BZF8</accession>
<dbReference type="VEuPathDB" id="AmoebaDB:NfTy_049410"/>
<gene>
    <name evidence="2" type="ORF">FDP41_001095</name>
</gene>
<evidence type="ECO:0000313" key="2">
    <source>
        <dbReference type="EMBL" id="KAF0979942.1"/>
    </source>
</evidence>
<keyword evidence="3" id="KW-1185">Reference proteome</keyword>
<evidence type="ECO:0000256" key="1">
    <source>
        <dbReference type="ARBA" id="ARBA00006385"/>
    </source>
</evidence>
<dbReference type="RefSeq" id="XP_044564655.1">
    <property type="nucleotide sequence ID" value="XM_044701303.1"/>
</dbReference>
<dbReference type="InterPro" id="IPR011989">
    <property type="entry name" value="ARM-like"/>
</dbReference>
<dbReference type="OrthoDB" id="1183224at2759"/>
<dbReference type="SUPFAM" id="SSF48371">
    <property type="entry name" value="ARM repeat"/>
    <property type="match status" value="1"/>
</dbReference>
<dbReference type="GO" id="GO:0030014">
    <property type="term" value="C:CCR4-NOT complex"/>
    <property type="evidence" value="ECO:0007669"/>
    <property type="project" value="InterPro"/>
</dbReference>
<organism evidence="2 3">
    <name type="scientific">Naegleria fowleri</name>
    <name type="common">Brain eating amoeba</name>
    <dbReference type="NCBI Taxonomy" id="5763"/>
    <lineage>
        <taxon>Eukaryota</taxon>
        <taxon>Discoba</taxon>
        <taxon>Heterolobosea</taxon>
        <taxon>Tetramitia</taxon>
        <taxon>Eutetramitia</taxon>
        <taxon>Vahlkampfiidae</taxon>
        <taxon>Naegleria</taxon>
    </lineage>
</organism>
<dbReference type="OMA" id="IFIVQKF"/>
<dbReference type="InterPro" id="IPR007216">
    <property type="entry name" value="CNOT9"/>
</dbReference>
<dbReference type="Proteomes" id="UP000444721">
    <property type="component" value="Unassembled WGS sequence"/>
</dbReference>
<dbReference type="GO" id="GO:0006402">
    <property type="term" value="P:mRNA catabolic process"/>
    <property type="evidence" value="ECO:0007669"/>
    <property type="project" value="InterPro"/>
</dbReference>
<dbReference type="FunFam" id="1.25.10.10:FF:000334">
    <property type="entry name" value="Cell differentiation protein-like protein"/>
    <property type="match status" value="1"/>
</dbReference>
<dbReference type="VEuPathDB" id="AmoebaDB:NF0012640"/>
<evidence type="ECO:0000313" key="3">
    <source>
        <dbReference type="Proteomes" id="UP000444721"/>
    </source>
</evidence>
<proteinExistence type="inferred from homology"/>
<protein>
    <recommendedName>
        <fullName evidence="4">Cell differentiation protein rcd1</fullName>
    </recommendedName>
</protein>
<comment type="caution">
    <text evidence="2">The sequence shown here is derived from an EMBL/GenBank/DDBJ whole genome shotgun (WGS) entry which is preliminary data.</text>
</comment>